<evidence type="ECO:0000256" key="1">
    <source>
        <dbReference type="ARBA" id="ARBA00004613"/>
    </source>
</evidence>
<accession>A0A9X4L4B6</accession>
<dbReference type="NCBIfam" id="NF041518">
    <property type="entry name" value="choice_anch_Q"/>
    <property type="match status" value="1"/>
</dbReference>
<comment type="caution">
    <text evidence="6">The sequence shown here is derived from an EMBL/GenBank/DDBJ whole genome shotgun (WGS) entry which is preliminary data.</text>
</comment>
<dbReference type="RefSeq" id="WP_277538192.1">
    <property type="nucleotide sequence ID" value="NZ_JAPDIA010000008.1"/>
</dbReference>
<keyword evidence="7" id="KW-1185">Reference proteome</keyword>
<evidence type="ECO:0000256" key="2">
    <source>
        <dbReference type="ARBA" id="ARBA00022525"/>
    </source>
</evidence>
<dbReference type="InterPro" id="IPR011459">
    <property type="entry name" value="DUF1565"/>
</dbReference>
<dbReference type="InterPro" id="IPR011050">
    <property type="entry name" value="Pectin_lyase_fold/virulence"/>
</dbReference>
<dbReference type="AlphaFoldDB" id="A0A9X4L4B6"/>
<protein>
    <submittedName>
        <fullName evidence="6">S-layer homology domain-containing protein</fullName>
    </submittedName>
</protein>
<feature type="domain" description="SLH" evidence="5">
    <location>
        <begin position="1071"/>
        <end position="1130"/>
    </location>
</feature>
<keyword evidence="3" id="KW-0732">Signal</keyword>
<organism evidence="6 7">
    <name type="scientific">Cohnella rhizosphaerae</name>
    <dbReference type="NCBI Taxonomy" id="1457232"/>
    <lineage>
        <taxon>Bacteria</taxon>
        <taxon>Bacillati</taxon>
        <taxon>Bacillota</taxon>
        <taxon>Bacilli</taxon>
        <taxon>Bacillales</taxon>
        <taxon>Paenibacillaceae</taxon>
        <taxon>Cohnella</taxon>
    </lineage>
</organism>
<dbReference type="EMBL" id="JAPDIA010000008">
    <property type="protein sequence ID" value="MDG0813534.1"/>
    <property type="molecule type" value="Genomic_DNA"/>
</dbReference>
<dbReference type="GO" id="GO:0016837">
    <property type="term" value="F:carbon-oxygen lyase activity, acting on polysaccharides"/>
    <property type="evidence" value="ECO:0007669"/>
    <property type="project" value="TreeGrafter"/>
</dbReference>
<reference evidence="6" key="1">
    <citation type="submission" date="2022-10" db="EMBL/GenBank/DDBJ databases">
        <title>Comparative genomic analysis of Cohnella hashimotonis sp. nov., isolated from the International Space Station.</title>
        <authorList>
            <person name="Simpson A."/>
            <person name="Venkateswaran K."/>
        </authorList>
    </citation>
    <scope>NUCLEOTIDE SEQUENCE</scope>
    <source>
        <strain evidence="6">DSM 28161</strain>
    </source>
</reference>
<dbReference type="PROSITE" id="PS51272">
    <property type="entry name" value="SLH"/>
    <property type="match status" value="3"/>
</dbReference>
<sequence>MNTYYVSTSGDDTNPGSAQAPFRSIRQAIALVKPGETIEVAGGVYEEPIVIHNKEGRKGDPYQLKAAPGADVLIRDEDGLTVDGSTSYWTIAGFSFEGFAGRAVRVAAGAEHVSLVDLTIRGSGDSGVELDGTLDVILNGLEIAGEGSLGIGVKVDNARQTTLDRLLVSGAEQAAVSIGGSRTSKVRSSLLLHSGIGLRLGASADGVAVYNNDFYGNASTDVQVASTASGIKLKNNIFASAGKTAVVADRAADVLALDMDYNAYASGTTPVVRQGAAGSASDLTLDDLRQQGKEAHGLAGDPLFADPAQNQFGLMSGSPLQGAGIKELDTPTMGYDGVAFLNPVDIGALFSPYSNKTYYVATTGSDSNDGSLESPWRTIGKGMKSLRPTDTLLIRGGTYNERVDIIGAGGSPELWYTVRNYPGEEVIMDTKFREDVGIKFVESSYWRIEGLKMTGYTGAAIWVTANSRHIDMNKLEIWGISNKEFVLYGTEGILGDGSFSSIRNSYIHDIAQDRMSQADHGIYIGYGAYNWTIANNVIDNTPGGGLQMYGLPVGSNDSVIANNVFSRNKYGIIATMGARNTITNNTFYNNWYNDIYFDYNFTDGFIQNNVFYNDIPVGTKVRVEDAANQTTKEATVDPTVFGMYHSEEDKEIEGNVFRNNTIVYKTYAPQIKNASYVKQAAADYMKADRANTYADIRIEADAGFVDADNRDFRLKKGSILIDAGVADRAPATDLTGASRVNVPDIGAYEGESPETENPGENPGNEQGNPPGSVQGNGSGTGGGRSLELGKDDMQANVRPDGTTYWTVKPEVRQQVLSALQQDGKGVVTLHAEADADGSPADIVLPGEWLVQGLSANKTFAVDIQTGPGSVELPAKTLDQWASRTKRELAAGDVRIRIGTADDGRQADIGRLTAALGAEAAGEAVQFQVSYATADGDTMMNGFGPGKLIKELKAPKAGSTVGLTLAKYDEAAGRLIFVPHTLRDDADGTVVASIVDGANGTYVLLRIQRTFPDIQGHWAQASVESLTSKLLLQGVAPTRFDPDAPVTRAAFAAMLVRALGLTGDGPTSSGMFGDVGEGAWYADAVHLASQWGLVQGTGGAAFHPDAAITREQMSQLLTRALVLADAQAAGGAATASLTSYKDASDVSGWAQDAVRRAVSLGLIKGMADGTLAPQKQATRAEAATVLMRFLQRINGLNS</sequence>
<dbReference type="Pfam" id="PF13229">
    <property type="entry name" value="Beta_helix"/>
    <property type="match status" value="1"/>
</dbReference>
<evidence type="ECO:0000256" key="3">
    <source>
        <dbReference type="ARBA" id="ARBA00022729"/>
    </source>
</evidence>
<dbReference type="InterPro" id="IPR039448">
    <property type="entry name" value="Beta_helix"/>
</dbReference>
<dbReference type="GO" id="GO:0005576">
    <property type="term" value="C:extracellular region"/>
    <property type="evidence" value="ECO:0007669"/>
    <property type="project" value="UniProtKB-SubCell"/>
</dbReference>
<dbReference type="PANTHER" id="PTHR40088">
    <property type="entry name" value="PECTATE LYASE (EUROFUNG)"/>
    <property type="match status" value="1"/>
</dbReference>
<feature type="domain" description="SLH" evidence="5">
    <location>
        <begin position="1136"/>
        <end position="1197"/>
    </location>
</feature>
<evidence type="ECO:0000259" key="5">
    <source>
        <dbReference type="PROSITE" id="PS51272"/>
    </source>
</evidence>
<keyword evidence="2" id="KW-0964">Secreted</keyword>
<comment type="subcellular location">
    <subcellularLocation>
        <location evidence="1">Secreted</location>
    </subcellularLocation>
</comment>
<evidence type="ECO:0000313" key="6">
    <source>
        <dbReference type="EMBL" id="MDG0813534.1"/>
    </source>
</evidence>
<gene>
    <name evidence="6" type="ORF">OMP40_32770</name>
</gene>
<dbReference type="Pfam" id="PF00395">
    <property type="entry name" value="SLH"/>
    <property type="match status" value="3"/>
</dbReference>
<evidence type="ECO:0000313" key="7">
    <source>
        <dbReference type="Proteomes" id="UP001153404"/>
    </source>
</evidence>
<dbReference type="Proteomes" id="UP001153404">
    <property type="component" value="Unassembled WGS sequence"/>
</dbReference>
<name>A0A9X4L4B6_9BACL</name>
<dbReference type="InterPro" id="IPR052052">
    <property type="entry name" value="Polysaccharide_Lyase_9"/>
</dbReference>
<dbReference type="InterPro" id="IPR001119">
    <property type="entry name" value="SLH_dom"/>
</dbReference>
<dbReference type="NCBIfam" id="TIGR03804">
    <property type="entry name" value="para_beta_helix"/>
    <property type="match status" value="1"/>
</dbReference>
<dbReference type="Gene3D" id="2.160.20.10">
    <property type="entry name" value="Single-stranded right-handed beta-helix, Pectin lyase-like"/>
    <property type="match status" value="2"/>
</dbReference>
<evidence type="ECO:0000256" key="4">
    <source>
        <dbReference type="SAM" id="MobiDB-lite"/>
    </source>
</evidence>
<feature type="region of interest" description="Disordered" evidence="4">
    <location>
        <begin position="736"/>
        <end position="796"/>
    </location>
</feature>
<dbReference type="InterPro" id="IPR006626">
    <property type="entry name" value="PbH1"/>
</dbReference>
<dbReference type="SUPFAM" id="SSF51126">
    <property type="entry name" value="Pectin lyase-like"/>
    <property type="match status" value="2"/>
</dbReference>
<feature type="domain" description="SLH" evidence="5">
    <location>
        <begin position="1005"/>
        <end position="1068"/>
    </location>
</feature>
<dbReference type="InterPro" id="IPR059226">
    <property type="entry name" value="Choice_anch_Q_dom"/>
</dbReference>
<feature type="compositionally biased region" description="Gly residues" evidence="4">
    <location>
        <begin position="774"/>
        <end position="784"/>
    </location>
</feature>
<proteinExistence type="predicted"/>
<dbReference type="PANTHER" id="PTHR40088:SF2">
    <property type="entry name" value="SECRETED SUGAR HYDROLASE"/>
    <property type="match status" value="1"/>
</dbReference>
<dbReference type="InterPro" id="IPR012334">
    <property type="entry name" value="Pectin_lyas_fold"/>
</dbReference>
<dbReference type="SMART" id="SM00710">
    <property type="entry name" value="PbH1"/>
    <property type="match status" value="10"/>
</dbReference>
<feature type="compositionally biased region" description="Low complexity" evidence="4">
    <location>
        <begin position="755"/>
        <end position="773"/>
    </location>
</feature>
<dbReference type="InterPro" id="IPR022441">
    <property type="entry name" value="Para_beta_helix_rpt-2"/>
</dbReference>
<dbReference type="Pfam" id="PF07602">
    <property type="entry name" value="DUF1565"/>
    <property type="match status" value="1"/>
</dbReference>